<evidence type="ECO:0000256" key="6">
    <source>
        <dbReference type="ARBA" id="ARBA00022679"/>
    </source>
</evidence>
<dbReference type="InterPro" id="IPR026050">
    <property type="entry name" value="C1GALT1/C1GALT1_chp1"/>
</dbReference>
<dbReference type="Gene3D" id="3.90.550.50">
    <property type="match status" value="1"/>
</dbReference>
<evidence type="ECO:0000313" key="15">
    <source>
        <dbReference type="Proteomes" id="UP001153620"/>
    </source>
</evidence>
<evidence type="ECO:0000256" key="12">
    <source>
        <dbReference type="SAM" id="Phobius"/>
    </source>
</evidence>
<keyword evidence="7 12" id="KW-0812">Transmembrane</keyword>
<evidence type="ECO:0000256" key="9">
    <source>
        <dbReference type="ARBA" id="ARBA00022968"/>
    </source>
</evidence>
<evidence type="ECO:0000259" key="13">
    <source>
        <dbReference type="Pfam" id="PF02434"/>
    </source>
</evidence>
<keyword evidence="10 12" id="KW-1133">Transmembrane helix</keyword>
<evidence type="ECO:0000256" key="5">
    <source>
        <dbReference type="ARBA" id="ARBA00022676"/>
    </source>
</evidence>
<dbReference type="Pfam" id="PF02434">
    <property type="entry name" value="Fringe"/>
    <property type="match status" value="1"/>
</dbReference>
<accession>A0A9N9WQZ6</accession>
<evidence type="ECO:0000256" key="2">
    <source>
        <dbReference type="ARBA" id="ARBA00004922"/>
    </source>
</evidence>
<keyword evidence="8" id="KW-0547">Nucleotide-binding</keyword>
<evidence type="ECO:0000256" key="3">
    <source>
        <dbReference type="ARBA" id="ARBA00006462"/>
    </source>
</evidence>
<evidence type="ECO:0000256" key="7">
    <source>
        <dbReference type="ARBA" id="ARBA00022692"/>
    </source>
</evidence>
<proteinExistence type="inferred from homology"/>
<sequence length="380" mass="44697">MNNFINLTEFLVFLIGFAFSTFLMLNVYSSIRTAEYNQRIKSDSIYANKFKHVKNILSNFKNEEFIPNPVSYENKLADHLFNEVRVLCWVFTHPANHKTKVPHVRETWGKKCNKLLFMSIEADLEQPDIIALPILNGRSHLWNKTRLAMKYVYENYFNDAEWFMRADDDNFILMENLRYKLYQYNPRTSIYIGHRFAVDYQDTPEGYMAGGGHIFSKKALEKFVTIISPNSSICDNKDGEADDLLVGKCLKEHAIFIDARDSFNQKQIFPVGIEEHVNKPEILDLNYWYWRNLWRNVSQGGLECCSDVYIGCHYVSPVEMYALQYMIYDVHPFGLSKNLTEKLPRKLNLTEIVNASDVASYSPNFRLHEHIHYFDDDERY</sequence>
<evidence type="ECO:0000256" key="8">
    <source>
        <dbReference type="ARBA" id="ARBA00022741"/>
    </source>
</evidence>
<reference evidence="14" key="1">
    <citation type="submission" date="2022-01" db="EMBL/GenBank/DDBJ databases">
        <authorList>
            <person name="King R."/>
        </authorList>
    </citation>
    <scope>NUCLEOTIDE SEQUENCE</scope>
</reference>
<evidence type="ECO:0000256" key="10">
    <source>
        <dbReference type="ARBA" id="ARBA00022989"/>
    </source>
</evidence>
<comment type="similarity">
    <text evidence="3">Belongs to the glycosyltransferase 31 family. Beta3-Gal-T subfamily.</text>
</comment>
<protein>
    <recommendedName>
        <fullName evidence="4">N-acetylgalactosaminide beta-1,3-galactosyltransferase</fullName>
        <ecNumber evidence="4">2.4.1.122</ecNumber>
    </recommendedName>
</protein>
<dbReference type="GO" id="GO:0016020">
    <property type="term" value="C:membrane"/>
    <property type="evidence" value="ECO:0007669"/>
    <property type="project" value="UniProtKB-SubCell"/>
</dbReference>
<comment type="pathway">
    <text evidence="2">Protein modification; protein glycosylation.</text>
</comment>
<organism evidence="14 15">
    <name type="scientific">Chironomus riparius</name>
    <dbReference type="NCBI Taxonomy" id="315576"/>
    <lineage>
        <taxon>Eukaryota</taxon>
        <taxon>Metazoa</taxon>
        <taxon>Ecdysozoa</taxon>
        <taxon>Arthropoda</taxon>
        <taxon>Hexapoda</taxon>
        <taxon>Insecta</taxon>
        <taxon>Pterygota</taxon>
        <taxon>Neoptera</taxon>
        <taxon>Endopterygota</taxon>
        <taxon>Diptera</taxon>
        <taxon>Nematocera</taxon>
        <taxon>Chironomoidea</taxon>
        <taxon>Chironomidae</taxon>
        <taxon>Chironominae</taxon>
        <taxon>Chironomus</taxon>
    </lineage>
</organism>
<name>A0A9N9WQZ6_9DIPT</name>
<dbReference type="GO" id="GO:0016263">
    <property type="term" value="F:glycoprotein-N-acetylgalactosamine 3-beta-galactosyltransferase activity"/>
    <property type="evidence" value="ECO:0007669"/>
    <property type="project" value="UniProtKB-EC"/>
</dbReference>
<reference evidence="14" key="2">
    <citation type="submission" date="2022-10" db="EMBL/GenBank/DDBJ databases">
        <authorList>
            <consortium name="ENA_rothamsted_submissions"/>
            <consortium name="culmorum"/>
            <person name="King R."/>
        </authorList>
    </citation>
    <scope>NUCLEOTIDE SEQUENCE</scope>
</reference>
<dbReference type="InterPro" id="IPR003378">
    <property type="entry name" value="Fringe-like_glycosylTrfase"/>
</dbReference>
<dbReference type="EMBL" id="OU895878">
    <property type="protein sequence ID" value="CAG9802426.1"/>
    <property type="molecule type" value="Genomic_DNA"/>
</dbReference>
<feature type="transmembrane region" description="Helical" evidence="12">
    <location>
        <begin position="12"/>
        <end position="31"/>
    </location>
</feature>
<evidence type="ECO:0000256" key="4">
    <source>
        <dbReference type="ARBA" id="ARBA00012557"/>
    </source>
</evidence>
<dbReference type="Proteomes" id="UP001153620">
    <property type="component" value="Chromosome 2"/>
</dbReference>
<evidence type="ECO:0000256" key="1">
    <source>
        <dbReference type="ARBA" id="ARBA00004606"/>
    </source>
</evidence>
<dbReference type="PANTHER" id="PTHR23033:SF14">
    <property type="entry name" value="GLYCOPROTEIN-N-ACETYLGALACTOSAMINE 3-BETA-GALACTOSYLTRANSFERASE 1-RELATED"/>
    <property type="match status" value="1"/>
</dbReference>
<keyword evidence="5" id="KW-0328">Glycosyltransferase</keyword>
<comment type="subcellular location">
    <subcellularLocation>
        <location evidence="1">Membrane</location>
        <topology evidence="1">Single-pass type II membrane protein</topology>
    </subcellularLocation>
</comment>
<keyword evidence="15" id="KW-1185">Reference proteome</keyword>
<evidence type="ECO:0000313" key="14">
    <source>
        <dbReference type="EMBL" id="CAG9802426.1"/>
    </source>
</evidence>
<dbReference type="OrthoDB" id="414175at2759"/>
<gene>
    <name evidence="14" type="ORF">CHIRRI_LOCUS5337</name>
</gene>
<dbReference type="AlphaFoldDB" id="A0A9N9WQZ6"/>
<feature type="domain" description="Fringe-like glycosyltransferase" evidence="13">
    <location>
        <begin position="90"/>
        <end position="252"/>
    </location>
</feature>
<dbReference type="EC" id="2.4.1.122" evidence="4"/>
<keyword evidence="9" id="KW-0735">Signal-anchor</keyword>
<dbReference type="PANTHER" id="PTHR23033">
    <property type="entry name" value="BETA1,3-GALACTOSYLTRANSFERASE"/>
    <property type="match status" value="1"/>
</dbReference>
<evidence type="ECO:0000256" key="11">
    <source>
        <dbReference type="ARBA" id="ARBA00023136"/>
    </source>
</evidence>
<dbReference type="GO" id="GO:0000166">
    <property type="term" value="F:nucleotide binding"/>
    <property type="evidence" value="ECO:0007669"/>
    <property type="project" value="UniProtKB-KW"/>
</dbReference>
<keyword evidence="6" id="KW-0808">Transferase</keyword>
<keyword evidence="11 12" id="KW-0472">Membrane</keyword>